<dbReference type="PANTHER" id="PTHR30105:SF2">
    <property type="entry name" value="DIVERGENT POLYSACCHARIDE DEACETYLASE SUPERFAMILY"/>
    <property type="match status" value="1"/>
</dbReference>
<dbReference type="InterPro" id="IPR011330">
    <property type="entry name" value="Glyco_hydro/deAcase_b/a-brl"/>
</dbReference>
<dbReference type="Pfam" id="PF04748">
    <property type="entry name" value="Polysacc_deac_2"/>
    <property type="match status" value="1"/>
</dbReference>
<dbReference type="SUPFAM" id="SSF88713">
    <property type="entry name" value="Glycoside hydrolase/deacetylase"/>
    <property type="match status" value="1"/>
</dbReference>
<dbReference type="CDD" id="cd10936">
    <property type="entry name" value="CE4_DAC2"/>
    <property type="match status" value="1"/>
</dbReference>
<gene>
    <name evidence="2" type="ORF">PITCH_A420023</name>
</gene>
<dbReference type="PANTHER" id="PTHR30105">
    <property type="entry name" value="UNCHARACTERIZED YIBQ-RELATED"/>
    <property type="match status" value="1"/>
</dbReference>
<accession>A0A445N056</accession>
<protein>
    <recommendedName>
        <fullName evidence="3">Divergent polysaccharide deacetylase family protein</fullName>
    </recommendedName>
</protein>
<dbReference type="InterPro" id="IPR006837">
    <property type="entry name" value="Divergent_DAC"/>
</dbReference>
<dbReference type="AlphaFoldDB" id="A0A445N056"/>
<keyword evidence="1" id="KW-0472">Membrane</keyword>
<dbReference type="GO" id="GO:0005975">
    <property type="term" value="P:carbohydrate metabolic process"/>
    <property type="evidence" value="ECO:0007669"/>
    <property type="project" value="InterPro"/>
</dbReference>
<evidence type="ECO:0008006" key="3">
    <source>
        <dbReference type="Google" id="ProtNLM"/>
    </source>
</evidence>
<keyword evidence="1" id="KW-0812">Transmembrane</keyword>
<organism evidence="2">
    <name type="scientific">uncultured Desulfobacterium sp</name>
    <dbReference type="NCBI Taxonomy" id="201089"/>
    <lineage>
        <taxon>Bacteria</taxon>
        <taxon>Pseudomonadati</taxon>
        <taxon>Thermodesulfobacteriota</taxon>
        <taxon>Desulfobacteria</taxon>
        <taxon>Desulfobacterales</taxon>
        <taxon>Desulfobacteriaceae</taxon>
        <taxon>Desulfobacterium</taxon>
        <taxon>environmental samples</taxon>
    </lineage>
</organism>
<proteinExistence type="predicted"/>
<name>A0A445N056_9BACT</name>
<reference evidence="2" key="1">
    <citation type="submission" date="2018-01" db="EMBL/GenBank/DDBJ databases">
        <authorList>
            <person name="Regsiter A."/>
            <person name="William W."/>
        </authorList>
    </citation>
    <scope>NUCLEOTIDE SEQUENCE</scope>
    <source>
        <strain evidence="2">TRIP AH-1</strain>
    </source>
</reference>
<keyword evidence="1" id="KW-1133">Transmembrane helix</keyword>
<dbReference type="EMBL" id="OJIN01000184">
    <property type="protein sequence ID" value="SPD75063.1"/>
    <property type="molecule type" value="Genomic_DNA"/>
</dbReference>
<evidence type="ECO:0000313" key="2">
    <source>
        <dbReference type="EMBL" id="SPD75063.1"/>
    </source>
</evidence>
<dbReference type="Gene3D" id="3.20.20.370">
    <property type="entry name" value="Glycoside hydrolase/deacetylase"/>
    <property type="match status" value="1"/>
</dbReference>
<evidence type="ECO:0000256" key="1">
    <source>
        <dbReference type="SAM" id="Phobius"/>
    </source>
</evidence>
<sequence length="284" mass="32432">MKKRKSRKKEKKTSLLIAVILSFIVIFFLLIFIYNKITEKISHFLPSIYMRAYSVQGHRSTATDNRPKVAIIIDDLGLDSESDLQFFHLDLQISLSVLPYGPHTKSIVSMANQEGRELVLHLPMQPNGYPRVKPGPGAVLLFMNADEIRRILDQDLKEIKGAKGVNNHMGSCLTEDREKIYIILAELKKRKLFFIDSRTTKRTVAFDLAGEMGLPCNKRSVFLDNDLDPKTMTIQMERLLDMARHHGVAIGIGHPNKETLRLLRKYCSKIRSEFQLVPLSELVS</sequence>
<feature type="transmembrane region" description="Helical" evidence="1">
    <location>
        <begin position="12"/>
        <end position="34"/>
    </location>
</feature>